<protein>
    <submittedName>
        <fullName evidence="7">Meteorin-like protein</fullName>
    </submittedName>
</protein>
<accession>A0AAV4T198</accession>
<dbReference type="GO" id="GO:0005615">
    <property type="term" value="C:extracellular space"/>
    <property type="evidence" value="ECO:0007669"/>
    <property type="project" value="TreeGrafter"/>
</dbReference>
<evidence type="ECO:0000256" key="6">
    <source>
        <dbReference type="SAM" id="SignalP"/>
    </source>
</evidence>
<dbReference type="PANTHER" id="PTHR28593">
    <property type="entry name" value="METEORIN-LIKE PROTEIN"/>
    <property type="match status" value="1"/>
</dbReference>
<dbReference type="GO" id="GO:0005179">
    <property type="term" value="F:hormone activity"/>
    <property type="evidence" value="ECO:0007669"/>
    <property type="project" value="TreeGrafter"/>
</dbReference>
<reference evidence="7 8" key="1">
    <citation type="submission" date="2021-06" db="EMBL/GenBank/DDBJ databases">
        <title>Caerostris darwini draft genome.</title>
        <authorList>
            <person name="Kono N."/>
            <person name="Arakawa K."/>
        </authorList>
    </citation>
    <scope>NUCLEOTIDE SEQUENCE [LARGE SCALE GENOMIC DNA]</scope>
</reference>
<dbReference type="InterPro" id="IPR008993">
    <property type="entry name" value="TIMP-like_OB-fold"/>
</dbReference>
<comment type="caution">
    <text evidence="7">The sequence shown here is derived from an EMBL/GenBank/DDBJ whole genome shotgun (WGS) entry which is preliminary data.</text>
</comment>
<feature type="signal peptide" evidence="6">
    <location>
        <begin position="1"/>
        <end position="19"/>
    </location>
</feature>
<evidence type="ECO:0000256" key="2">
    <source>
        <dbReference type="ARBA" id="ARBA00005669"/>
    </source>
</evidence>
<feature type="chain" id="PRO_5043741603" evidence="6">
    <location>
        <begin position="20"/>
        <end position="289"/>
    </location>
</feature>
<keyword evidence="4 6" id="KW-0732">Signal</keyword>
<dbReference type="InterPro" id="IPR051998">
    <property type="entry name" value="Meteorin-like"/>
</dbReference>
<keyword evidence="5" id="KW-1015">Disulfide bond</keyword>
<dbReference type="Gene3D" id="2.40.50.120">
    <property type="match status" value="1"/>
</dbReference>
<evidence type="ECO:0000256" key="5">
    <source>
        <dbReference type="ARBA" id="ARBA00023157"/>
    </source>
</evidence>
<sequence>MRLIIYPVIFLLFVSVCEGSAPKFDNCDWNGSGTLEMALSRRIQPVYLRCNQGTIHWNYPQGALRVDLQYRSSATPFSACIRRSAGSSGARIYLAERKKLHLIFNSDDPMDLVRCVSSQRGQVALYVEADPITDFLRRATLEFNYHLKKTSRRSNDLLEECQPCSEEQLLHHYCSSDFVFEGKVTNLNHNKQLQVTELSVSISKTHRINELQKFPELSNGIQESNMSSNRVILQRPLKCGTKSGFGEYLFLGNWVLGNPTLECIPRVSEWKRVRRKALSSGSNQCLLSL</sequence>
<evidence type="ECO:0000313" key="8">
    <source>
        <dbReference type="Proteomes" id="UP001054837"/>
    </source>
</evidence>
<dbReference type="PANTHER" id="PTHR28593:SF3">
    <property type="entry name" value="METEORIN-LIKE PROTEIN"/>
    <property type="match status" value="1"/>
</dbReference>
<keyword evidence="3" id="KW-0964">Secreted</keyword>
<evidence type="ECO:0000313" key="7">
    <source>
        <dbReference type="EMBL" id="GIY39850.1"/>
    </source>
</evidence>
<comment type="similarity">
    <text evidence="2">Belongs to the meteorin family.</text>
</comment>
<dbReference type="SUPFAM" id="SSF50242">
    <property type="entry name" value="TIMP-like"/>
    <property type="match status" value="1"/>
</dbReference>
<dbReference type="EMBL" id="BPLQ01008847">
    <property type="protein sequence ID" value="GIY39850.1"/>
    <property type="molecule type" value="Genomic_DNA"/>
</dbReference>
<evidence type="ECO:0000256" key="1">
    <source>
        <dbReference type="ARBA" id="ARBA00004613"/>
    </source>
</evidence>
<keyword evidence="8" id="KW-1185">Reference proteome</keyword>
<proteinExistence type="inferred from homology"/>
<comment type="subcellular location">
    <subcellularLocation>
        <location evidence="1">Secreted</location>
    </subcellularLocation>
</comment>
<dbReference type="AlphaFoldDB" id="A0AAV4T198"/>
<evidence type="ECO:0000256" key="4">
    <source>
        <dbReference type="ARBA" id="ARBA00022729"/>
    </source>
</evidence>
<name>A0AAV4T198_9ARAC</name>
<gene>
    <name evidence="7" type="primary">X975_25214</name>
    <name evidence="7" type="ORF">CDAR_526561</name>
</gene>
<evidence type="ECO:0000256" key="3">
    <source>
        <dbReference type="ARBA" id="ARBA00022525"/>
    </source>
</evidence>
<dbReference type="Proteomes" id="UP001054837">
    <property type="component" value="Unassembled WGS sequence"/>
</dbReference>
<organism evidence="7 8">
    <name type="scientific">Caerostris darwini</name>
    <dbReference type="NCBI Taxonomy" id="1538125"/>
    <lineage>
        <taxon>Eukaryota</taxon>
        <taxon>Metazoa</taxon>
        <taxon>Ecdysozoa</taxon>
        <taxon>Arthropoda</taxon>
        <taxon>Chelicerata</taxon>
        <taxon>Arachnida</taxon>
        <taxon>Araneae</taxon>
        <taxon>Araneomorphae</taxon>
        <taxon>Entelegynae</taxon>
        <taxon>Araneoidea</taxon>
        <taxon>Araneidae</taxon>
        <taxon>Caerostris</taxon>
    </lineage>
</organism>